<dbReference type="SUPFAM" id="SSF50998">
    <property type="entry name" value="Quinoprotein alcohol dehydrogenase-like"/>
    <property type="match status" value="1"/>
</dbReference>
<name>A0A4Q9PDF4_9APHY</name>
<dbReference type="AlphaFoldDB" id="A0A4Q9PDF4"/>
<protein>
    <submittedName>
        <fullName evidence="1">Uncharacterized protein</fullName>
    </submittedName>
</protein>
<dbReference type="InterPro" id="IPR015943">
    <property type="entry name" value="WD40/YVTN_repeat-like_dom_sf"/>
</dbReference>
<accession>A0A4Q9PDF4</accession>
<dbReference type="EMBL" id="ML145420">
    <property type="protein sequence ID" value="TBU51062.1"/>
    <property type="molecule type" value="Genomic_DNA"/>
</dbReference>
<dbReference type="PROSITE" id="PS00678">
    <property type="entry name" value="WD_REPEATS_1"/>
    <property type="match status" value="1"/>
</dbReference>
<dbReference type="InterPro" id="IPR001680">
    <property type="entry name" value="WD40_rpt"/>
</dbReference>
<sequence>MRMTIEILEHCICPDCLTDVTVNPLWSSNHLVLLTFPRPNIVFGSHSRRTNLWSQEMSKYFPNVGPRILATRPDTDFGHGGSVWCLAYSPDSKWLATGSDDCTIILWDSDGKLVQE</sequence>
<dbReference type="Proteomes" id="UP000292082">
    <property type="component" value="Unassembled WGS sequence"/>
</dbReference>
<dbReference type="Gene3D" id="2.130.10.10">
    <property type="entry name" value="YVTN repeat-like/Quinoprotein amine dehydrogenase"/>
    <property type="match status" value="1"/>
</dbReference>
<dbReference type="InterPro" id="IPR019775">
    <property type="entry name" value="WD40_repeat_CS"/>
</dbReference>
<evidence type="ECO:0000313" key="1">
    <source>
        <dbReference type="EMBL" id="TBU51062.1"/>
    </source>
</evidence>
<dbReference type="STRING" id="114155.A0A4Q9PDF4"/>
<evidence type="ECO:0000313" key="2">
    <source>
        <dbReference type="Proteomes" id="UP000292082"/>
    </source>
</evidence>
<proteinExistence type="predicted"/>
<organism evidence="1 2">
    <name type="scientific">Dichomitus squalens</name>
    <dbReference type="NCBI Taxonomy" id="114155"/>
    <lineage>
        <taxon>Eukaryota</taxon>
        <taxon>Fungi</taxon>
        <taxon>Dikarya</taxon>
        <taxon>Basidiomycota</taxon>
        <taxon>Agaricomycotina</taxon>
        <taxon>Agaricomycetes</taxon>
        <taxon>Polyporales</taxon>
        <taxon>Polyporaceae</taxon>
        <taxon>Dichomitus</taxon>
    </lineage>
</organism>
<dbReference type="SMART" id="SM00320">
    <property type="entry name" value="WD40"/>
    <property type="match status" value="1"/>
</dbReference>
<reference evidence="1 2" key="1">
    <citation type="submission" date="2019-01" db="EMBL/GenBank/DDBJ databases">
        <title>Draft genome sequences of three monokaryotic isolates of the white-rot basidiomycete fungus Dichomitus squalens.</title>
        <authorList>
            <consortium name="DOE Joint Genome Institute"/>
            <person name="Lopez S.C."/>
            <person name="Andreopoulos B."/>
            <person name="Pangilinan J."/>
            <person name="Lipzen A."/>
            <person name="Riley R."/>
            <person name="Ahrendt S."/>
            <person name="Ng V."/>
            <person name="Barry K."/>
            <person name="Daum C."/>
            <person name="Grigoriev I.V."/>
            <person name="Hilden K.S."/>
            <person name="Makela M.R."/>
            <person name="de Vries R.P."/>
        </authorList>
    </citation>
    <scope>NUCLEOTIDE SEQUENCE [LARGE SCALE GENOMIC DNA]</scope>
    <source>
        <strain evidence="1 2">CBS 464.89</strain>
    </source>
</reference>
<dbReference type="PROSITE" id="PS50294">
    <property type="entry name" value="WD_REPEATS_REGION"/>
    <property type="match status" value="1"/>
</dbReference>
<keyword evidence="2" id="KW-1185">Reference proteome</keyword>
<dbReference type="InterPro" id="IPR011047">
    <property type="entry name" value="Quinoprotein_ADH-like_sf"/>
</dbReference>
<gene>
    <name evidence="1" type="ORF">BD310DRAFT_982980</name>
</gene>
<dbReference type="PROSITE" id="PS50082">
    <property type="entry name" value="WD_REPEATS_2"/>
    <property type="match status" value="1"/>
</dbReference>
<dbReference type="Pfam" id="PF00400">
    <property type="entry name" value="WD40"/>
    <property type="match status" value="1"/>
</dbReference>